<dbReference type="EMBL" id="CP138896">
    <property type="protein sequence ID" value="WPK25309.1"/>
    <property type="molecule type" value="Genomic_DNA"/>
</dbReference>
<dbReference type="Pfam" id="PF03343">
    <property type="entry name" value="SART-1"/>
    <property type="match status" value="1"/>
</dbReference>
<reference evidence="7 8" key="1">
    <citation type="submission" date="2023-10" db="EMBL/GenBank/DDBJ databases">
        <title>Draft Genome Sequence of Candida saopaulonensis from a very Premature Infant with Sepsis.</title>
        <authorList>
            <person name="Ning Y."/>
            <person name="Dai R."/>
            <person name="Xiao M."/>
            <person name="Xu Y."/>
            <person name="Yan Q."/>
            <person name="Zhang L."/>
        </authorList>
    </citation>
    <scope>NUCLEOTIDE SEQUENCE [LARGE SCALE GENOMIC DNA]</scope>
    <source>
        <strain evidence="7 8">19XY460</strain>
    </source>
</reference>
<evidence type="ECO:0000256" key="6">
    <source>
        <dbReference type="SAM" id="MobiDB-lite"/>
    </source>
</evidence>
<sequence>MATEIRLSIEETNKLRAQLGLTLLPTESSDRSITEQKQARVPFRDDTKNENHTKSSLSIEETNKLRRSLGLRPLESEPSELKSNDKTTLSSSQSSHVTTSRKEPELQEKEGIQIAHSARQLASIQDGEVFTLEDKDILDEDEDRFENEKLVKMDKQEKIDRERRKMGLSRSNFSNLMYNSESDQDDEPEEIRAVGSKIALPKEKSSTIHDIPTENVVTISGLFGDLDEEPKPKESKKPPKFKKSKSKASSKKRSLDVDIDQNITGATEMVTLVLTIEEEDFDDIEDSLAKSRREKARARTHMTAEQIAAEAKMNLRLDAISDLKDGIVFDGTNDFLESLSSLNAAPAEVTEESSNISGPIKDEEVKEAVMSREPDEASSVAEDDTTQLPEVDTTKKRSHESEEENQIENEQKPEEAKFASVSSTLKYLRQTSATTSEAEKQAYKVKREKEKEQSLVRIKISIQERIVREELEKDSSYGRMSQEEKDKTFDRVLSERLVSEGIIADVPTSGRYNRYNSQVDDLADYNPQVHVTHKDDKGQVLDQKQAWKVLSHRYHGLAPKHAKRAKLKSRSERTV</sequence>
<comment type="similarity">
    <text evidence="2">Belongs to the SNU66/SART1 family.</text>
</comment>
<dbReference type="GO" id="GO:0046540">
    <property type="term" value="C:U4/U6 x U5 tri-snRNP complex"/>
    <property type="evidence" value="ECO:0007669"/>
    <property type="project" value="InterPro"/>
</dbReference>
<dbReference type="KEGG" id="asau:88173684"/>
<evidence type="ECO:0000256" key="2">
    <source>
        <dbReference type="ARBA" id="ARBA00006076"/>
    </source>
</evidence>
<name>A0AAX4HA72_9ASCO</name>
<dbReference type="InterPro" id="IPR005011">
    <property type="entry name" value="SNU66/SART1"/>
</dbReference>
<protein>
    <recommendedName>
        <fullName evidence="9">U4/U6.U5 tri-snRNP-associated protein 1</fullName>
    </recommendedName>
</protein>
<organism evidence="7 8">
    <name type="scientific">Australozyma saopauloensis</name>
    <dbReference type="NCBI Taxonomy" id="291208"/>
    <lineage>
        <taxon>Eukaryota</taxon>
        <taxon>Fungi</taxon>
        <taxon>Dikarya</taxon>
        <taxon>Ascomycota</taxon>
        <taxon>Saccharomycotina</taxon>
        <taxon>Pichiomycetes</taxon>
        <taxon>Metschnikowiaceae</taxon>
        <taxon>Australozyma</taxon>
    </lineage>
</organism>
<dbReference type="RefSeq" id="XP_062877691.1">
    <property type="nucleotide sequence ID" value="XM_063021621.1"/>
</dbReference>
<feature type="compositionally biased region" description="Basic residues" evidence="6">
    <location>
        <begin position="238"/>
        <end position="252"/>
    </location>
</feature>
<accession>A0AAX4HA72</accession>
<dbReference type="PANTHER" id="PTHR14152">
    <property type="entry name" value="SQUAMOUS CELL CARCINOMA ANTIGEN RECOGNISED BY CYTOTOXIC T LYMPHOCYTES"/>
    <property type="match status" value="1"/>
</dbReference>
<comment type="subcellular location">
    <subcellularLocation>
        <location evidence="1">Nucleus</location>
    </subcellularLocation>
</comment>
<keyword evidence="4" id="KW-0508">mRNA splicing</keyword>
<feature type="compositionally biased region" description="Basic and acidic residues" evidence="6">
    <location>
        <begin position="360"/>
        <end position="375"/>
    </location>
</feature>
<feature type="compositionally biased region" description="Low complexity" evidence="6">
    <location>
        <begin position="86"/>
        <end position="98"/>
    </location>
</feature>
<dbReference type="AlphaFoldDB" id="A0AAX4HA72"/>
<feature type="region of interest" description="Disordered" evidence="6">
    <location>
        <begin position="22"/>
        <end position="107"/>
    </location>
</feature>
<dbReference type="GO" id="GO:0045292">
    <property type="term" value="P:mRNA cis splicing, via spliceosome"/>
    <property type="evidence" value="ECO:0007669"/>
    <property type="project" value="TreeGrafter"/>
</dbReference>
<evidence type="ECO:0000256" key="3">
    <source>
        <dbReference type="ARBA" id="ARBA00022664"/>
    </source>
</evidence>
<dbReference type="PANTHER" id="PTHR14152:SF5">
    <property type="entry name" value="U4_U6.U5 TRI-SNRNP-ASSOCIATED PROTEIN 1"/>
    <property type="match status" value="1"/>
</dbReference>
<proteinExistence type="inferred from homology"/>
<keyword evidence="5" id="KW-0539">Nucleus</keyword>
<dbReference type="InterPro" id="IPR045347">
    <property type="entry name" value="HIND"/>
</dbReference>
<evidence type="ECO:0000256" key="5">
    <source>
        <dbReference type="ARBA" id="ARBA00023242"/>
    </source>
</evidence>
<evidence type="ECO:0000256" key="4">
    <source>
        <dbReference type="ARBA" id="ARBA00023187"/>
    </source>
</evidence>
<dbReference type="GO" id="GO:0000481">
    <property type="term" value="P:maturation of 5S rRNA"/>
    <property type="evidence" value="ECO:0007669"/>
    <property type="project" value="TreeGrafter"/>
</dbReference>
<keyword evidence="3" id="KW-0507">mRNA processing</keyword>
<evidence type="ECO:0000313" key="8">
    <source>
        <dbReference type="Proteomes" id="UP001338582"/>
    </source>
</evidence>
<dbReference type="Pfam" id="PF19252">
    <property type="entry name" value="HIND"/>
    <property type="match status" value="2"/>
</dbReference>
<dbReference type="GeneID" id="88173684"/>
<dbReference type="Proteomes" id="UP001338582">
    <property type="component" value="Chromosome 3"/>
</dbReference>
<gene>
    <name evidence="7" type="ORF">PUMCH_002620</name>
</gene>
<evidence type="ECO:0000313" key="7">
    <source>
        <dbReference type="EMBL" id="WPK25309.1"/>
    </source>
</evidence>
<feature type="region of interest" description="Disordered" evidence="6">
    <location>
        <begin position="344"/>
        <end position="420"/>
    </location>
</feature>
<feature type="region of interest" description="Disordered" evidence="6">
    <location>
        <begin position="223"/>
        <end position="256"/>
    </location>
</feature>
<evidence type="ECO:0008006" key="9">
    <source>
        <dbReference type="Google" id="ProtNLM"/>
    </source>
</evidence>
<evidence type="ECO:0000256" key="1">
    <source>
        <dbReference type="ARBA" id="ARBA00004123"/>
    </source>
</evidence>
<keyword evidence="8" id="KW-1185">Reference proteome</keyword>
<feature type="compositionally biased region" description="Basic and acidic residues" evidence="6">
    <location>
        <begin position="28"/>
        <end position="53"/>
    </location>
</feature>